<dbReference type="RefSeq" id="WP_354601979.1">
    <property type="nucleotide sequence ID" value="NZ_JBEWZI010000018.1"/>
</dbReference>
<dbReference type="PROSITE" id="PS51257">
    <property type="entry name" value="PROKAR_LIPOPROTEIN"/>
    <property type="match status" value="1"/>
</dbReference>
<dbReference type="Proteomes" id="UP001549691">
    <property type="component" value="Unassembled WGS sequence"/>
</dbReference>
<keyword evidence="2" id="KW-0732">Signal</keyword>
<evidence type="ECO:0000256" key="2">
    <source>
        <dbReference type="SAM" id="SignalP"/>
    </source>
</evidence>
<dbReference type="EMBL" id="JBEWZI010000018">
    <property type="protein sequence ID" value="MET7015519.1"/>
    <property type="molecule type" value="Genomic_DNA"/>
</dbReference>
<sequence length="209" mass="21471">MKTKFLAVVMGVTLTAASGMACAQFGGLGKIAGIGGDAAGASVSSDQIVNKYVGGAKNVNKADVKMLRAVGLKDEADKAELAGKNLTEGATKDSLEEASKTQTESSKALEAKMKDKKVEMDAKSKQQFSDGMGDLARGIIQYVGMGGDAKNFKPSPTSIGGSTNSALFVVKSLPDSIKALGGTLKSSIDFAKTNNIPVPKEANDATSMI</sequence>
<feature type="signal peptide" evidence="2">
    <location>
        <begin position="1"/>
        <end position="23"/>
    </location>
</feature>
<feature type="chain" id="PRO_5046947381" evidence="2">
    <location>
        <begin position="24"/>
        <end position="209"/>
    </location>
</feature>
<organism evidence="3 4">
    <name type="scientific">Uliginosibacterium flavum</name>
    <dbReference type="NCBI Taxonomy" id="1396831"/>
    <lineage>
        <taxon>Bacteria</taxon>
        <taxon>Pseudomonadati</taxon>
        <taxon>Pseudomonadota</taxon>
        <taxon>Betaproteobacteria</taxon>
        <taxon>Rhodocyclales</taxon>
        <taxon>Zoogloeaceae</taxon>
        <taxon>Uliginosibacterium</taxon>
    </lineage>
</organism>
<accession>A0ABV2TNK6</accession>
<feature type="compositionally biased region" description="Basic and acidic residues" evidence="1">
    <location>
        <begin position="107"/>
        <end position="124"/>
    </location>
</feature>
<comment type="caution">
    <text evidence="3">The sequence shown here is derived from an EMBL/GenBank/DDBJ whole genome shotgun (WGS) entry which is preliminary data.</text>
</comment>
<proteinExistence type="predicted"/>
<feature type="region of interest" description="Disordered" evidence="1">
    <location>
        <begin position="83"/>
        <end position="125"/>
    </location>
</feature>
<feature type="compositionally biased region" description="Basic and acidic residues" evidence="1">
    <location>
        <begin position="90"/>
        <end position="99"/>
    </location>
</feature>
<protein>
    <submittedName>
        <fullName evidence="3">Uncharacterized protein</fullName>
    </submittedName>
</protein>
<keyword evidence="4" id="KW-1185">Reference proteome</keyword>
<evidence type="ECO:0000313" key="3">
    <source>
        <dbReference type="EMBL" id="MET7015519.1"/>
    </source>
</evidence>
<evidence type="ECO:0000256" key="1">
    <source>
        <dbReference type="SAM" id="MobiDB-lite"/>
    </source>
</evidence>
<gene>
    <name evidence="3" type="ORF">ABXR19_15125</name>
</gene>
<reference evidence="3 4" key="1">
    <citation type="submission" date="2024-07" db="EMBL/GenBank/DDBJ databases">
        <title>Uliginosibacterium flavum JJ3220;KACC:17644.</title>
        <authorList>
            <person name="Kim M.K."/>
        </authorList>
    </citation>
    <scope>NUCLEOTIDE SEQUENCE [LARGE SCALE GENOMIC DNA]</scope>
    <source>
        <strain evidence="3 4">KACC:17644</strain>
    </source>
</reference>
<evidence type="ECO:0000313" key="4">
    <source>
        <dbReference type="Proteomes" id="UP001549691"/>
    </source>
</evidence>
<name>A0ABV2TNK6_9RHOO</name>